<reference evidence="1" key="1">
    <citation type="journal article" date="2025" name="Int. J. Syst. Evol. Microbiol.">
        <title>Inconstantimicrobium mannanitabidum sp. nov., a novel member of the family Clostridiaceae isolated from anoxic soil under the treatment of reductive soil disinfestation.</title>
        <authorList>
            <person name="Ueki A."/>
            <person name="Tonouchi A."/>
            <person name="Honma S."/>
            <person name="Kaku N."/>
            <person name="Ueki K."/>
        </authorList>
    </citation>
    <scope>NUCLEOTIDE SEQUENCE</scope>
    <source>
        <strain evidence="1">TW13</strain>
    </source>
</reference>
<keyword evidence="1" id="KW-0282">Flagellum</keyword>
<comment type="caution">
    <text evidence="1">The sequence shown here is derived from an EMBL/GenBank/DDBJ whole genome shotgun (WGS) entry which is preliminary data.</text>
</comment>
<sequence>MSDLFRALRISASGLSAERLRMDTISSNIANANTTKGADGKPYVRKVAVFQENLDDAMGMNGVKAVKIEEDKSALRKEYDPTNPEADADGFVTKPNVNILNEMADMIAATRSYDANTDTLNANKSMFMKALEIGK</sequence>
<evidence type="ECO:0000313" key="1">
    <source>
        <dbReference type="EMBL" id="GKX65484.1"/>
    </source>
</evidence>
<gene>
    <name evidence="1" type="primary">flgC</name>
    <name evidence="1" type="ORF">rsdtw13_07420</name>
</gene>
<name>A0ACB5R9D8_9CLOT</name>
<proteinExistence type="predicted"/>
<keyword evidence="1" id="KW-0966">Cell projection</keyword>
<organism evidence="1 2">
    <name type="scientific">Inconstantimicrobium mannanitabidum</name>
    <dbReference type="NCBI Taxonomy" id="1604901"/>
    <lineage>
        <taxon>Bacteria</taxon>
        <taxon>Bacillati</taxon>
        <taxon>Bacillota</taxon>
        <taxon>Clostridia</taxon>
        <taxon>Eubacteriales</taxon>
        <taxon>Clostridiaceae</taxon>
        <taxon>Inconstantimicrobium</taxon>
    </lineage>
</organism>
<dbReference type="Proteomes" id="UP001058074">
    <property type="component" value="Unassembled WGS sequence"/>
</dbReference>
<protein>
    <submittedName>
        <fullName evidence="1">Flagellar basal-body rod protein FlgC</fullName>
    </submittedName>
</protein>
<keyword evidence="1" id="KW-0969">Cilium</keyword>
<dbReference type="EMBL" id="BROD01000001">
    <property type="protein sequence ID" value="GKX65484.1"/>
    <property type="molecule type" value="Genomic_DNA"/>
</dbReference>
<evidence type="ECO:0000313" key="2">
    <source>
        <dbReference type="Proteomes" id="UP001058074"/>
    </source>
</evidence>
<accession>A0ACB5R9D8</accession>
<keyword evidence="2" id="KW-1185">Reference proteome</keyword>